<dbReference type="GO" id="GO:0006302">
    <property type="term" value="P:double-strand break repair"/>
    <property type="evidence" value="ECO:0007669"/>
    <property type="project" value="TreeGrafter"/>
</dbReference>
<accession>A0A147BG91</accession>
<dbReference type="GO" id="GO:0048476">
    <property type="term" value="C:Holliday junction resolvase complex"/>
    <property type="evidence" value="ECO:0007669"/>
    <property type="project" value="InterPro"/>
</dbReference>
<evidence type="ECO:0000256" key="5">
    <source>
        <dbReference type="ARBA" id="ARBA00022723"/>
    </source>
</evidence>
<evidence type="ECO:0000256" key="8">
    <source>
        <dbReference type="ARBA" id="ARBA00022801"/>
    </source>
</evidence>
<evidence type="ECO:0000259" key="14">
    <source>
        <dbReference type="Pfam" id="PF02732"/>
    </source>
</evidence>
<dbReference type="Gene3D" id="3.40.50.10130">
    <property type="match status" value="1"/>
</dbReference>
<evidence type="ECO:0000256" key="9">
    <source>
        <dbReference type="ARBA" id="ARBA00022842"/>
    </source>
</evidence>
<evidence type="ECO:0000256" key="1">
    <source>
        <dbReference type="ARBA" id="ARBA00001946"/>
    </source>
</evidence>
<keyword evidence="9" id="KW-0460">Magnesium</keyword>
<keyword evidence="10" id="KW-0233">DNA recombination</keyword>
<evidence type="ECO:0000256" key="13">
    <source>
        <dbReference type="ARBA" id="ARBA00023254"/>
    </source>
</evidence>
<keyword evidence="13" id="KW-0469">Meiosis</keyword>
<keyword evidence="7" id="KW-0227">DNA damage</keyword>
<evidence type="ECO:0000313" key="15">
    <source>
        <dbReference type="EMBL" id="JAR89754.1"/>
    </source>
</evidence>
<dbReference type="GO" id="GO:0046872">
    <property type="term" value="F:metal ion binding"/>
    <property type="evidence" value="ECO:0007669"/>
    <property type="project" value="UniProtKB-KW"/>
</dbReference>
<keyword evidence="4" id="KW-0540">Nuclease</keyword>
<evidence type="ECO:0000256" key="4">
    <source>
        <dbReference type="ARBA" id="ARBA00022722"/>
    </source>
</evidence>
<dbReference type="EMBL" id="GEGO01005650">
    <property type="protein sequence ID" value="JAR89754.1"/>
    <property type="molecule type" value="Transcribed_RNA"/>
</dbReference>
<dbReference type="GO" id="GO:0031573">
    <property type="term" value="P:mitotic intra-S DNA damage checkpoint signaling"/>
    <property type="evidence" value="ECO:0007669"/>
    <property type="project" value="TreeGrafter"/>
</dbReference>
<dbReference type="PANTHER" id="PTHR21077:SF5">
    <property type="entry name" value="CROSSOVER JUNCTION ENDONUCLEASE MMS4"/>
    <property type="match status" value="1"/>
</dbReference>
<dbReference type="PANTHER" id="PTHR21077">
    <property type="entry name" value="EME1 PROTEIN"/>
    <property type="match status" value="1"/>
</dbReference>
<keyword evidence="5" id="KW-0479">Metal-binding</keyword>
<sequence>MKYVRVSVDKNILDAASVTELMDAFLEADIGADTAELPLERSVLWSRKHLSLDEARPGSSALTSEVQENQVAVVLPADQFLLLVASERQDPLTREHTSLSEHLTSVEALYPDKRVTYLVFEIEKYFRREKRKANEEYRALILGTATQAPKRKKTTSYDGPKLTRDDIETTLVPLQLERHFNVHYVETTNQLSKLLTAFTKAVAERLHKQAKQGRDLHFLAPGGGMLRKHDSLLRVWQAQLEQFASVGRDMAEAIVTRYPSPRLLLQAFEACADPSQAEVLLQDILVRRGAGVLESTRRVGPVVSKRIYRFFSSDDGSAYFD</sequence>
<name>A0A147BG91_IXORI</name>
<dbReference type="GO" id="GO:0003677">
    <property type="term" value="F:DNA binding"/>
    <property type="evidence" value="ECO:0007669"/>
    <property type="project" value="InterPro"/>
</dbReference>
<evidence type="ECO:0000256" key="10">
    <source>
        <dbReference type="ARBA" id="ARBA00023172"/>
    </source>
</evidence>
<evidence type="ECO:0000256" key="6">
    <source>
        <dbReference type="ARBA" id="ARBA00022759"/>
    </source>
</evidence>
<evidence type="ECO:0000256" key="2">
    <source>
        <dbReference type="ARBA" id="ARBA00004123"/>
    </source>
</evidence>
<dbReference type="GO" id="GO:0031297">
    <property type="term" value="P:replication fork processing"/>
    <property type="evidence" value="ECO:0007669"/>
    <property type="project" value="TreeGrafter"/>
</dbReference>
<evidence type="ECO:0000256" key="11">
    <source>
        <dbReference type="ARBA" id="ARBA00023204"/>
    </source>
</evidence>
<comment type="cofactor">
    <cofactor evidence="1">
        <name>Mg(2+)</name>
        <dbReference type="ChEBI" id="CHEBI:18420"/>
    </cofactor>
</comment>
<organism evidence="15">
    <name type="scientific">Ixodes ricinus</name>
    <name type="common">Common tick</name>
    <name type="synonym">Acarus ricinus</name>
    <dbReference type="NCBI Taxonomy" id="34613"/>
    <lineage>
        <taxon>Eukaryota</taxon>
        <taxon>Metazoa</taxon>
        <taxon>Ecdysozoa</taxon>
        <taxon>Arthropoda</taxon>
        <taxon>Chelicerata</taxon>
        <taxon>Arachnida</taxon>
        <taxon>Acari</taxon>
        <taxon>Parasitiformes</taxon>
        <taxon>Ixodida</taxon>
        <taxon>Ixodoidea</taxon>
        <taxon>Ixodidae</taxon>
        <taxon>Ixodinae</taxon>
        <taxon>Ixodes</taxon>
    </lineage>
</organism>
<dbReference type="Gene3D" id="1.10.150.670">
    <property type="entry name" value="Crossover junction endonuclease EME1, DNA-binding domain"/>
    <property type="match status" value="1"/>
</dbReference>
<dbReference type="Pfam" id="PF02732">
    <property type="entry name" value="ERCC4"/>
    <property type="match status" value="1"/>
</dbReference>
<evidence type="ECO:0000256" key="7">
    <source>
        <dbReference type="ARBA" id="ARBA00022763"/>
    </source>
</evidence>
<evidence type="ECO:0000256" key="12">
    <source>
        <dbReference type="ARBA" id="ARBA00023242"/>
    </source>
</evidence>
<dbReference type="InterPro" id="IPR006166">
    <property type="entry name" value="ERCC4_domain"/>
</dbReference>
<dbReference type="FunFam" id="1.10.150.670:FF:000002">
    <property type="entry name" value="Crossover junction endonuclease EME1"/>
    <property type="match status" value="1"/>
</dbReference>
<dbReference type="GO" id="GO:0005634">
    <property type="term" value="C:nucleus"/>
    <property type="evidence" value="ECO:0007669"/>
    <property type="project" value="UniProtKB-SubCell"/>
</dbReference>
<comment type="subcellular location">
    <subcellularLocation>
        <location evidence="2">Nucleus</location>
    </subcellularLocation>
</comment>
<keyword evidence="11" id="KW-0234">DNA repair</keyword>
<dbReference type="GO" id="GO:0008821">
    <property type="term" value="F:crossover junction DNA endonuclease activity"/>
    <property type="evidence" value="ECO:0007669"/>
    <property type="project" value="TreeGrafter"/>
</dbReference>
<proteinExistence type="inferred from homology"/>
<dbReference type="GO" id="GO:0000712">
    <property type="term" value="P:resolution of meiotic recombination intermediates"/>
    <property type="evidence" value="ECO:0007669"/>
    <property type="project" value="TreeGrafter"/>
</dbReference>
<feature type="domain" description="ERCC4" evidence="14">
    <location>
        <begin position="25"/>
        <end position="198"/>
    </location>
</feature>
<comment type="similarity">
    <text evidence="3">Belongs to the EME1/MMS4 family.</text>
</comment>
<dbReference type="InterPro" id="IPR042530">
    <property type="entry name" value="EME1/EME2_C"/>
</dbReference>
<dbReference type="Pfam" id="PF21292">
    <property type="entry name" value="EME1-MUS81_C"/>
    <property type="match status" value="1"/>
</dbReference>
<protein>
    <submittedName>
        <fullName evidence="15">Putative essential meiotic endonuclease 1 protein 1</fullName>
    </submittedName>
</protein>
<evidence type="ECO:0000256" key="3">
    <source>
        <dbReference type="ARBA" id="ARBA00005313"/>
    </source>
</evidence>
<dbReference type="InterPro" id="IPR033310">
    <property type="entry name" value="Mms4/EME1/EME2"/>
</dbReference>
<dbReference type="AlphaFoldDB" id="A0A147BG91"/>
<keyword evidence="8" id="KW-0378">Hydrolase</keyword>
<keyword evidence="12" id="KW-0539">Nucleus</keyword>
<keyword evidence="6 15" id="KW-0255">Endonuclease</keyword>
<reference evidence="15" key="1">
    <citation type="journal article" date="2018" name="PLoS Negl. Trop. Dis.">
        <title>Sialome diversity of ticks revealed by RNAseq of single tick salivary glands.</title>
        <authorList>
            <person name="Perner J."/>
            <person name="Kropackova S."/>
            <person name="Kopacek P."/>
            <person name="Ribeiro J.M."/>
        </authorList>
    </citation>
    <scope>NUCLEOTIDE SEQUENCE</scope>
    <source>
        <strain evidence="15">Siblings of single egg batch collected in Ceske Budejovice</strain>
        <tissue evidence="15">Salivary glands</tissue>
    </source>
</reference>